<dbReference type="Pfam" id="PF00158">
    <property type="entry name" value="Sigma54_activat"/>
    <property type="match status" value="1"/>
</dbReference>
<dbReference type="RefSeq" id="WP_144683093.1">
    <property type="nucleotide sequence ID" value="NZ_VLLC01000006.1"/>
</dbReference>
<evidence type="ECO:0000259" key="5">
    <source>
        <dbReference type="PROSITE" id="PS50045"/>
    </source>
</evidence>
<dbReference type="OrthoDB" id="5413348at2"/>
<dbReference type="SUPFAM" id="SSF46689">
    <property type="entry name" value="Homeodomain-like"/>
    <property type="match status" value="1"/>
</dbReference>
<accession>A0A562S0M0</accession>
<dbReference type="NCBIfam" id="TIGR00229">
    <property type="entry name" value="sensory_box"/>
    <property type="match status" value="1"/>
</dbReference>
<dbReference type="SMART" id="SM00382">
    <property type="entry name" value="AAA"/>
    <property type="match status" value="1"/>
</dbReference>
<dbReference type="InterPro" id="IPR002197">
    <property type="entry name" value="HTH_Fis"/>
</dbReference>
<dbReference type="PROSITE" id="PS50112">
    <property type="entry name" value="PAS"/>
    <property type="match status" value="1"/>
</dbReference>
<dbReference type="GO" id="GO:0005524">
    <property type="term" value="F:ATP binding"/>
    <property type="evidence" value="ECO:0007669"/>
    <property type="project" value="UniProtKB-KW"/>
</dbReference>
<organism evidence="8 9">
    <name type="scientific">Desulfobotulus alkaliphilus</name>
    <dbReference type="NCBI Taxonomy" id="622671"/>
    <lineage>
        <taxon>Bacteria</taxon>
        <taxon>Pseudomonadati</taxon>
        <taxon>Thermodesulfobacteriota</taxon>
        <taxon>Desulfobacteria</taxon>
        <taxon>Desulfobacterales</taxon>
        <taxon>Desulfobacteraceae</taxon>
        <taxon>Desulfobotulus</taxon>
    </lineage>
</organism>
<dbReference type="PROSITE" id="PS00675">
    <property type="entry name" value="SIGMA54_INTERACT_1"/>
    <property type="match status" value="1"/>
</dbReference>
<keyword evidence="1" id="KW-0547">Nucleotide-binding</keyword>
<evidence type="ECO:0000313" key="8">
    <source>
        <dbReference type="EMBL" id="TWI74136.1"/>
    </source>
</evidence>
<dbReference type="InterPro" id="IPR000700">
    <property type="entry name" value="PAS-assoc_C"/>
</dbReference>
<dbReference type="Pfam" id="PF08448">
    <property type="entry name" value="PAS_4"/>
    <property type="match status" value="1"/>
</dbReference>
<dbReference type="SUPFAM" id="SSF52540">
    <property type="entry name" value="P-loop containing nucleoside triphosphate hydrolases"/>
    <property type="match status" value="1"/>
</dbReference>
<dbReference type="AlphaFoldDB" id="A0A562S0M0"/>
<dbReference type="GO" id="GO:0006355">
    <property type="term" value="P:regulation of DNA-templated transcription"/>
    <property type="evidence" value="ECO:0007669"/>
    <property type="project" value="InterPro"/>
</dbReference>
<dbReference type="PANTHER" id="PTHR32071">
    <property type="entry name" value="TRANSCRIPTIONAL REGULATORY PROTEIN"/>
    <property type="match status" value="1"/>
</dbReference>
<name>A0A562S0M0_9BACT</name>
<evidence type="ECO:0000256" key="3">
    <source>
        <dbReference type="ARBA" id="ARBA00023015"/>
    </source>
</evidence>
<dbReference type="InterPro" id="IPR035965">
    <property type="entry name" value="PAS-like_dom_sf"/>
</dbReference>
<dbReference type="PROSITE" id="PS50113">
    <property type="entry name" value="PAC"/>
    <property type="match status" value="1"/>
</dbReference>
<gene>
    <name evidence="8" type="ORF">LZ24_01076</name>
</gene>
<evidence type="ECO:0000259" key="7">
    <source>
        <dbReference type="PROSITE" id="PS50113"/>
    </source>
</evidence>
<dbReference type="SMART" id="SM00091">
    <property type="entry name" value="PAS"/>
    <property type="match status" value="1"/>
</dbReference>
<comment type="caution">
    <text evidence="8">The sequence shown here is derived from an EMBL/GenBank/DDBJ whole genome shotgun (WGS) entry which is preliminary data.</text>
</comment>
<protein>
    <submittedName>
        <fullName evidence="8">PAS domain S-box-containing protein</fullName>
    </submittedName>
</protein>
<dbReference type="Proteomes" id="UP000318307">
    <property type="component" value="Unassembled WGS sequence"/>
</dbReference>
<evidence type="ECO:0000256" key="4">
    <source>
        <dbReference type="ARBA" id="ARBA00023163"/>
    </source>
</evidence>
<evidence type="ECO:0000256" key="1">
    <source>
        <dbReference type="ARBA" id="ARBA00022741"/>
    </source>
</evidence>
<dbReference type="FunFam" id="3.40.50.300:FF:000006">
    <property type="entry name" value="DNA-binding transcriptional regulator NtrC"/>
    <property type="match status" value="1"/>
</dbReference>
<dbReference type="CDD" id="cd00009">
    <property type="entry name" value="AAA"/>
    <property type="match status" value="1"/>
</dbReference>
<dbReference type="CDD" id="cd00130">
    <property type="entry name" value="PAS"/>
    <property type="match status" value="1"/>
</dbReference>
<evidence type="ECO:0000256" key="2">
    <source>
        <dbReference type="ARBA" id="ARBA00022840"/>
    </source>
</evidence>
<evidence type="ECO:0000259" key="6">
    <source>
        <dbReference type="PROSITE" id="PS50112"/>
    </source>
</evidence>
<dbReference type="Pfam" id="PF25601">
    <property type="entry name" value="AAA_lid_14"/>
    <property type="match status" value="1"/>
</dbReference>
<proteinExistence type="predicted"/>
<dbReference type="InterPro" id="IPR025662">
    <property type="entry name" value="Sigma_54_int_dom_ATP-bd_1"/>
</dbReference>
<dbReference type="GO" id="GO:0043565">
    <property type="term" value="F:sequence-specific DNA binding"/>
    <property type="evidence" value="ECO:0007669"/>
    <property type="project" value="InterPro"/>
</dbReference>
<dbReference type="InterPro" id="IPR002078">
    <property type="entry name" value="Sigma_54_int"/>
</dbReference>
<dbReference type="InterPro" id="IPR009057">
    <property type="entry name" value="Homeodomain-like_sf"/>
</dbReference>
<keyword evidence="2" id="KW-0067">ATP-binding</keyword>
<dbReference type="Gene3D" id="3.40.50.300">
    <property type="entry name" value="P-loop containing nucleotide triphosphate hydrolases"/>
    <property type="match status" value="1"/>
</dbReference>
<dbReference type="InterPro" id="IPR058031">
    <property type="entry name" value="AAA_lid_NorR"/>
</dbReference>
<dbReference type="Gene3D" id="1.10.8.60">
    <property type="match status" value="1"/>
</dbReference>
<feature type="domain" description="PAS" evidence="6">
    <location>
        <begin position="12"/>
        <end position="56"/>
    </location>
</feature>
<dbReference type="InterPro" id="IPR000014">
    <property type="entry name" value="PAS"/>
</dbReference>
<dbReference type="InterPro" id="IPR003593">
    <property type="entry name" value="AAA+_ATPase"/>
</dbReference>
<dbReference type="SUPFAM" id="SSF55785">
    <property type="entry name" value="PYP-like sensor domain (PAS domain)"/>
    <property type="match status" value="1"/>
</dbReference>
<feature type="domain" description="Sigma-54 factor interaction" evidence="5">
    <location>
        <begin position="143"/>
        <end position="372"/>
    </location>
</feature>
<dbReference type="InterPro" id="IPR027417">
    <property type="entry name" value="P-loop_NTPase"/>
</dbReference>
<dbReference type="Gene3D" id="1.10.10.60">
    <property type="entry name" value="Homeodomain-like"/>
    <property type="match status" value="1"/>
</dbReference>
<dbReference type="PRINTS" id="PR01590">
    <property type="entry name" value="HTHFIS"/>
</dbReference>
<dbReference type="EMBL" id="VLLC01000006">
    <property type="protein sequence ID" value="TWI74136.1"/>
    <property type="molecule type" value="Genomic_DNA"/>
</dbReference>
<evidence type="ECO:0000313" key="9">
    <source>
        <dbReference type="Proteomes" id="UP000318307"/>
    </source>
</evidence>
<dbReference type="Gene3D" id="3.30.450.20">
    <property type="entry name" value="PAS domain"/>
    <property type="match status" value="1"/>
</dbReference>
<keyword evidence="4" id="KW-0804">Transcription</keyword>
<feature type="domain" description="PAC" evidence="7">
    <location>
        <begin position="84"/>
        <end position="136"/>
    </location>
</feature>
<reference evidence="8 9" key="1">
    <citation type="submission" date="2019-07" db="EMBL/GenBank/DDBJ databases">
        <title>Genome sequencing of 100 strains of the haloalkaliphilic chemolithoautotrophic sulfur-oxidizing bacterium Thioalkalivibrio.</title>
        <authorList>
            <person name="Muyzer G."/>
        </authorList>
    </citation>
    <scope>NUCLEOTIDE SEQUENCE [LARGE SCALE GENOMIC DNA]</scope>
    <source>
        <strain evidence="8 9">ASO4-4</strain>
    </source>
</reference>
<sequence length="460" mass="51388">MPTPHINHLFQTDLDFQKFLNHIPMGVFVTDRERRIICVNHGFEALTGFSSDQALGLPCRDILRSRQCMLHCPVKKAMETGESQSIETDIISRDRQRIPVRMTAAPLCDAHGNPRGFLETLEDLRPLKQLGEKQSKAFSFSSLIGRSPQMEKIFQILPVLAQSDASVLITGETGTGKDLVAEALHRSSERARGPFIKVNCGALPETLLESELFGHMKGAFTGAQENKPGRFRLAHGGTLFLTEIGDLPLSLQVKLLTFLDDRIIFPLGSTRGFPANVRIVAATHRNLEKMVQEKAFRQDLLFRLNVARVHLPPLREREDDVRLLLDHFLNAFNRQLKKSIRGYAPDALGILLAYSFEGNVRELRNIVEYAVNVCAGSTINTCHLPAYLTCPISGLETAQEKKPSVMLHQGNPEASWNTVERQMILNALIQAGGRKSKAAVLLGWGRSTLWRKIKQYGINA</sequence>
<dbReference type="InterPro" id="IPR013656">
    <property type="entry name" value="PAS_4"/>
</dbReference>
<keyword evidence="3" id="KW-0805">Transcription regulation</keyword>
<dbReference type="PROSITE" id="PS50045">
    <property type="entry name" value="SIGMA54_INTERACT_4"/>
    <property type="match status" value="1"/>
</dbReference>
<dbReference type="Pfam" id="PF02954">
    <property type="entry name" value="HTH_8"/>
    <property type="match status" value="1"/>
</dbReference>
<keyword evidence="9" id="KW-1185">Reference proteome</keyword>